<dbReference type="EMBL" id="MG958660">
    <property type="protein sequence ID" value="AYU75270.1"/>
    <property type="molecule type" value="Genomic_DNA"/>
</dbReference>
<dbReference type="Gene3D" id="3.40.50.300">
    <property type="entry name" value="P-loop containing nucleotide triphosphate hydrolases"/>
    <property type="match status" value="1"/>
</dbReference>
<keyword evidence="1" id="KW-0547">Nucleotide-binding</keyword>
<gene>
    <name evidence="1" type="ORF">SlsnVgp081</name>
</gene>
<dbReference type="EMBL" id="JX454574">
    <property type="protein sequence ID" value="AGE89936.1"/>
    <property type="molecule type" value="Genomic_DNA"/>
</dbReference>
<keyword evidence="1" id="KW-0347">Helicase</keyword>
<keyword evidence="1" id="KW-0067">ATP-binding</keyword>
<dbReference type="GO" id="GO:0019079">
    <property type="term" value="P:viral genome replication"/>
    <property type="evidence" value="ECO:0007669"/>
    <property type="project" value="InterPro"/>
</dbReference>
<dbReference type="Proteomes" id="UP000232896">
    <property type="component" value="Segment"/>
</dbReference>
<protein>
    <submittedName>
        <fullName evidence="1">DNA helicase</fullName>
    </submittedName>
</protein>
<proteinExistence type="predicted"/>
<organismHost>
    <name type="scientific">Lepidoptera</name>
    <name type="common">moths &amp; butterflies</name>
    <dbReference type="NCBI Taxonomy" id="7088"/>
</organismHost>
<name>M1K3W8_NPVSL</name>
<evidence type="ECO:0000313" key="1">
    <source>
        <dbReference type="EMBL" id="AGE89936.1"/>
    </source>
</evidence>
<dbReference type="InterPro" id="IPR027417">
    <property type="entry name" value="P-loop_NTPase"/>
</dbReference>
<dbReference type="Pfam" id="PF04735">
    <property type="entry name" value="Baculo_helicase"/>
    <property type="match status" value="1"/>
</dbReference>
<accession>M1K3W8</accession>
<evidence type="ECO:0000313" key="3">
    <source>
        <dbReference type="Proteomes" id="UP000232896"/>
    </source>
</evidence>
<keyword evidence="3" id="KW-1185">Reference proteome</keyword>
<reference evidence="2" key="2">
    <citation type="submission" date="2018-02" db="EMBL/GenBank/DDBJ databases">
        <title>Genome analyses of the Tunisian isolate of Spodoptera littoralis#nucleopolyhedrovirus SpliNPV-Tun2 and biological activity identification.</title>
        <authorList>
            <person name="Ben Tiba S."/>
            <person name="Wennmann J.T."/>
            <person name="Laarif A."/>
            <person name="Larem A."/>
            <person name="Fattouch S."/>
            <person name="Jehle J.A."/>
        </authorList>
    </citation>
    <scope>NUCLEOTIDE SEQUENCE</scope>
    <source>
        <strain evidence="2">SpliNPV-Tun2</strain>
    </source>
</reference>
<organism evidence="1 3">
    <name type="scientific">Spodoptera littoralis nuclear polyhedrosis virus</name>
    <name type="common">SlNPV</name>
    <dbReference type="NCBI Taxonomy" id="10456"/>
    <lineage>
        <taxon>Viruses</taxon>
        <taxon>Viruses incertae sedis</taxon>
        <taxon>Naldaviricetes</taxon>
        <taxon>Lefavirales</taxon>
        <taxon>Baculoviridae</taxon>
        <taxon>Alphabaculovirus</taxon>
        <taxon>Alphabaculovirus splittoralis</taxon>
    </lineage>
</organism>
<dbReference type="InterPro" id="IPR006824">
    <property type="entry name" value="DNA_helicase_Baculovir"/>
</dbReference>
<keyword evidence="1" id="KW-0378">Hydrolase</keyword>
<evidence type="ECO:0000313" key="2">
    <source>
        <dbReference type="EMBL" id="AYU75270.1"/>
    </source>
</evidence>
<sequence length="1251" mass="146688">MTPSQINVDIIFDKILEPIVENNDDRIEDLSCLDKIIFKNFTTKEKRCLRSYENFKKLIFTMTNENTEPKNFENPTHRKCKTFVGRTAKHYFFDSYNDKIEYGIGNDCDDDNDDDDRDDIARSSDSSARHSWSVHANYLTMKIRPFVLLKHYEMINDYFNFENFVLNGDANRCEPAGEYVYWPNVTVSFFGWRMFIMMKTNIDIGIYIPIIGNRHLGNVNLFVFDTEYFINVELAMSANGSNLFVNGNTSGNENYNPADHDDLFAVNMTNGNKGVCKIIDKLVYSKKDIFEYITDDIQLESCEINEKYVNFLCIDPNHMRTFEDKRQSCSSDSGLDMNRLSIKCQRDRINVITPSSEEGNFIKKSVRDAIAKISDNMEEALASMDGVGSDVLVRYFDESDFVNFDYIIIVVWNYVRKERKFEYCETDIKLYLELLCETLFAQRPGLMERALDCCKPYFQLTKAVYKKFCAGLTFFVNACIELAHFYAIHYMIHAKQIELNRDEDRLWTFSIENAIQCGINPEILCNGFIKKITIQNTHSVFNGKHYTVMKKDDELFKVTDKQPAYNVSNLKFNNWKYLYLTEQGVFNVIKMKYHDSCPFIVGNCLIKSFVNRDENEFAPKSIINYMLSNIENEIPILKAYHVAKVAREMKILKKNVLMTSVFDNCSHCKINERMELNRLFREIWNMDQYEFVMLGIYLNLYKMHDLRINMGQCGECNAPLNSNLQCNCISGRISIDLRAFKLALVYNLFFENNYTIIEMAWSLMYTIKSYNDTLKYVLESSNDNGLVSNYLDRIQRDREEIVNRLYDKFDRSDYIFDIIDHSNDVNYIIRDFFDENPTASDDMDAIAAAASRPHYSPVYMNSFFDHFYETLNLLKKWGVWWDKLIVARPNDDLSKWLARFYTRIIMSKVDTSNVSSYVLRALVQGYLYFRMFTNFNVSNSLVMMHFTASLAIPSDYEKMCIYLNGESNCGKSSFFDLLDTIIVAHKRDSMTYNTSKKETDEMEANKLISQLYVINEMKECNDAFFKNSADSSKSNSVCRKYEGSQKYEANYKLLIVNNKPLCIQDYDKGVRNRFCVVYMKHVFVENLKFNGSVYDHYRSARYPMEKGYYENLKNGVRVFAAHILKYMRNPRDGYVYYKNIIINDPTHNHNLACLDLNNHPFSALVYMLRVQERPGSFIEENHLNAVMEDAMPHIEKFCHVLLKKSYNEHKLLAEFKTVYAKHYRPDEKVYVGLSMVRHSRDFNLNIPSFKC</sequence>
<reference evidence="1 3" key="1">
    <citation type="journal article" date="2013" name="Virus Res.">
        <title>Determination and analysis of the genome sequence of Spodoptera littoralis multiple nucleopolyhedrovirus.</title>
        <authorList>
            <person name="Breitenbach J.E."/>
            <person name="El-Sheikh el.-S.A."/>
            <person name="Harrison R.L."/>
            <person name="Rowley D.L."/>
            <person name="Sparks M.E."/>
            <person name="Gundersen-Rindal D.E."/>
            <person name="Popham H.J."/>
        </authorList>
    </citation>
    <scope>NUCLEOTIDE SEQUENCE [LARGE SCALE GENOMIC DNA]</scope>
    <source>
        <strain evidence="1">AN1956</strain>
    </source>
</reference>
<dbReference type="GO" id="GO:0003678">
    <property type="term" value="F:DNA helicase activity"/>
    <property type="evidence" value="ECO:0007669"/>
    <property type="project" value="InterPro"/>
</dbReference>